<feature type="transmembrane region" description="Helical" evidence="1">
    <location>
        <begin position="20"/>
        <end position="43"/>
    </location>
</feature>
<dbReference type="EMBL" id="JAMWBK010000011">
    <property type="protein sequence ID" value="KAJ8901497.1"/>
    <property type="molecule type" value="Genomic_DNA"/>
</dbReference>
<feature type="transmembrane region" description="Helical" evidence="1">
    <location>
        <begin position="55"/>
        <end position="75"/>
    </location>
</feature>
<feature type="transmembrane region" description="Helical" evidence="1">
    <location>
        <begin position="123"/>
        <end position="142"/>
    </location>
</feature>
<proteinExistence type="predicted"/>
<dbReference type="Proteomes" id="UP001157974">
    <property type="component" value="Unassembled WGS sequence"/>
</dbReference>
<evidence type="ECO:0000313" key="3">
    <source>
        <dbReference type="Proteomes" id="UP001157974"/>
    </source>
</evidence>
<gene>
    <name evidence="2" type="ORF">NDN08_007342</name>
</gene>
<evidence type="ECO:0008006" key="4">
    <source>
        <dbReference type="Google" id="ProtNLM"/>
    </source>
</evidence>
<protein>
    <recommendedName>
        <fullName evidence="4">EXPERA domain-containing protein</fullName>
    </recommendedName>
</protein>
<dbReference type="PANTHER" id="PTHR36974">
    <property type="entry name" value="MEMBRANE PROTEIN-RELATED"/>
    <property type="match status" value="1"/>
</dbReference>
<reference evidence="2 3" key="1">
    <citation type="journal article" date="2023" name="Nat. Commun.">
        <title>Origin of minicircular mitochondrial genomes in red algae.</title>
        <authorList>
            <person name="Lee Y."/>
            <person name="Cho C.H."/>
            <person name="Lee Y.M."/>
            <person name="Park S.I."/>
            <person name="Yang J.H."/>
            <person name="West J.A."/>
            <person name="Bhattacharya D."/>
            <person name="Yoon H.S."/>
        </authorList>
    </citation>
    <scope>NUCLEOTIDE SEQUENCE [LARGE SCALE GENOMIC DNA]</scope>
    <source>
        <strain evidence="2 3">CCMP1338</strain>
        <tissue evidence="2">Whole cell</tissue>
    </source>
</reference>
<accession>A0AAV8UJQ7</accession>
<sequence length="196" mass="21091">MRMEVGPNDPGYISTLSEPIQAAVTLLIYAGIALATVALNTLVAPKMRSIRVLRVFSRALGLLFAAAGVQHFTLLQDFASMVPEKGAWGYWYLPGSAEFHTKWTGVEEVLGGLGVLLGDLPFLPLWVGPYAAAGLFLLVVVVTPSNMYMVTHGALGPVKAWLGENAALTPDKHVIRMVLQVALLSALYSMAVDFHI</sequence>
<evidence type="ECO:0000256" key="1">
    <source>
        <dbReference type="SAM" id="Phobius"/>
    </source>
</evidence>
<comment type="caution">
    <text evidence="2">The sequence shown here is derived from an EMBL/GenBank/DDBJ whole genome shotgun (WGS) entry which is preliminary data.</text>
</comment>
<evidence type="ECO:0000313" key="2">
    <source>
        <dbReference type="EMBL" id="KAJ8901497.1"/>
    </source>
</evidence>
<keyword evidence="1" id="KW-0812">Transmembrane</keyword>
<organism evidence="2 3">
    <name type="scientific">Rhodosorus marinus</name>
    <dbReference type="NCBI Taxonomy" id="101924"/>
    <lineage>
        <taxon>Eukaryota</taxon>
        <taxon>Rhodophyta</taxon>
        <taxon>Stylonematophyceae</taxon>
        <taxon>Stylonematales</taxon>
        <taxon>Stylonemataceae</taxon>
        <taxon>Rhodosorus</taxon>
    </lineage>
</organism>
<dbReference type="AlphaFoldDB" id="A0AAV8UJQ7"/>
<keyword evidence="1" id="KW-0472">Membrane</keyword>
<keyword evidence="3" id="KW-1185">Reference proteome</keyword>
<dbReference type="PANTHER" id="PTHR36974:SF1">
    <property type="entry name" value="DOXX FAMILY MEMBRANE PROTEIN"/>
    <property type="match status" value="1"/>
</dbReference>
<name>A0AAV8UJQ7_9RHOD</name>
<keyword evidence="1" id="KW-1133">Transmembrane helix</keyword>